<feature type="transmembrane region" description="Helical" evidence="6">
    <location>
        <begin position="125"/>
        <end position="145"/>
    </location>
</feature>
<sequence>MVEKPAPSVAPDAPAATVDAAAPAAAVVTPAPDVSHDVALTLLASNEIKSYVVAAVVLSAVPLPLVDIAGIAAIQLRMIQKLSQLYGKPFSSSLGSSLQGALLGTFGGLGGGLAIGSLVKVVPGIGWALSAATMPIAAGASTYAIGKVFVRHYEEGGSLFDLDAGKFKAFAREQYEKGKELARSAKREAKDAKDAAAA</sequence>
<dbReference type="Pfam" id="PF05128">
    <property type="entry name" value="DUF697"/>
    <property type="match status" value="1"/>
</dbReference>
<comment type="caution">
    <text evidence="7">The sequence shown here is derived from an EMBL/GenBank/DDBJ whole genome shotgun (WGS) entry which is preliminary data.</text>
</comment>
<keyword evidence="4 6" id="KW-0472">Membrane</keyword>
<evidence type="ECO:0000256" key="2">
    <source>
        <dbReference type="ARBA" id="ARBA00022692"/>
    </source>
</evidence>
<gene>
    <name evidence="7" type="ORF">FHS74_005560</name>
</gene>
<comment type="subcellular location">
    <subcellularLocation>
        <location evidence="1">Membrane</location>
        <topology evidence="1">Multi-pass membrane protein</topology>
    </subcellularLocation>
</comment>
<name>A0A7X0B4S1_9PROT</name>
<keyword evidence="3 6" id="KW-1133">Transmembrane helix</keyword>
<accession>A0A7X0B4S1</accession>
<proteinExistence type="predicted"/>
<organism evidence="7 8">
    <name type="scientific">Nitrospirillum iridis</name>
    <dbReference type="NCBI Taxonomy" id="765888"/>
    <lineage>
        <taxon>Bacteria</taxon>
        <taxon>Pseudomonadati</taxon>
        <taxon>Pseudomonadota</taxon>
        <taxon>Alphaproteobacteria</taxon>
        <taxon>Rhodospirillales</taxon>
        <taxon>Azospirillaceae</taxon>
        <taxon>Nitrospirillum</taxon>
    </lineage>
</organism>
<dbReference type="AlphaFoldDB" id="A0A7X0B4S1"/>
<evidence type="ECO:0000256" key="4">
    <source>
        <dbReference type="ARBA" id="ARBA00023136"/>
    </source>
</evidence>
<evidence type="ECO:0000313" key="8">
    <source>
        <dbReference type="Proteomes" id="UP000539175"/>
    </source>
</evidence>
<evidence type="ECO:0000256" key="1">
    <source>
        <dbReference type="ARBA" id="ARBA00004141"/>
    </source>
</evidence>
<evidence type="ECO:0000256" key="5">
    <source>
        <dbReference type="SAM" id="MobiDB-lite"/>
    </source>
</evidence>
<feature type="region of interest" description="Disordered" evidence="5">
    <location>
        <begin position="179"/>
        <end position="198"/>
    </location>
</feature>
<reference evidence="7 8" key="1">
    <citation type="submission" date="2020-08" db="EMBL/GenBank/DDBJ databases">
        <title>Genomic Encyclopedia of Type Strains, Phase IV (KMG-IV): sequencing the most valuable type-strain genomes for metagenomic binning, comparative biology and taxonomic classification.</title>
        <authorList>
            <person name="Goeker M."/>
        </authorList>
    </citation>
    <scope>NUCLEOTIDE SEQUENCE [LARGE SCALE GENOMIC DNA]</scope>
    <source>
        <strain evidence="7 8">DSM 22198</strain>
    </source>
</reference>
<dbReference type="EMBL" id="JACIIZ010000022">
    <property type="protein sequence ID" value="MBB6254966.1"/>
    <property type="molecule type" value="Genomic_DNA"/>
</dbReference>
<dbReference type="GO" id="GO:0016020">
    <property type="term" value="C:membrane"/>
    <property type="evidence" value="ECO:0007669"/>
    <property type="project" value="UniProtKB-SubCell"/>
</dbReference>
<feature type="transmembrane region" description="Helical" evidence="6">
    <location>
        <begin position="97"/>
        <end position="119"/>
    </location>
</feature>
<evidence type="ECO:0000256" key="6">
    <source>
        <dbReference type="SAM" id="Phobius"/>
    </source>
</evidence>
<protein>
    <submittedName>
        <fullName evidence="7">Uncharacterized protein (DUF697 family)</fullName>
    </submittedName>
</protein>
<keyword evidence="2 6" id="KW-0812">Transmembrane</keyword>
<evidence type="ECO:0000313" key="7">
    <source>
        <dbReference type="EMBL" id="MBB6254966.1"/>
    </source>
</evidence>
<dbReference type="InterPro" id="IPR021147">
    <property type="entry name" value="DUF697"/>
</dbReference>
<feature type="transmembrane region" description="Helical" evidence="6">
    <location>
        <begin position="51"/>
        <end position="76"/>
    </location>
</feature>
<keyword evidence="8" id="KW-1185">Reference proteome</keyword>
<dbReference type="Proteomes" id="UP000539175">
    <property type="component" value="Unassembled WGS sequence"/>
</dbReference>
<dbReference type="RefSeq" id="WP_184807490.1">
    <property type="nucleotide sequence ID" value="NZ_JACIIZ010000022.1"/>
</dbReference>
<evidence type="ECO:0000256" key="3">
    <source>
        <dbReference type="ARBA" id="ARBA00022989"/>
    </source>
</evidence>